<reference evidence="1" key="2">
    <citation type="submission" date="2023-06" db="EMBL/GenBank/DDBJ databases">
        <authorList>
            <person name="Swenson N.G."/>
            <person name="Wegrzyn J.L."/>
            <person name="Mcevoy S.L."/>
        </authorList>
    </citation>
    <scope>NUCLEOTIDE SEQUENCE</scope>
    <source>
        <strain evidence="1">NS2018</strain>
        <tissue evidence="1">Leaf</tissue>
    </source>
</reference>
<name>A0AA39RZ64_ACESA</name>
<evidence type="ECO:0000313" key="2">
    <source>
        <dbReference type="Proteomes" id="UP001168877"/>
    </source>
</evidence>
<sequence length="83" mass="9751">MEEEGCYDKHFVFVPKNLEEKKKKLNNKISFSLSLDSFKVFVDGHLNFVSQAREPFEFCFSENGCLWEKTEGKKDSRMGKILH</sequence>
<protein>
    <submittedName>
        <fullName evidence="1">Uncharacterized protein</fullName>
    </submittedName>
</protein>
<reference evidence="1" key="1">
    <citation type="journal article" date="2022" name="Plant J.">
        <title>Strategies of tolerance reflected in two North American maple genomes.</title>
        <authorList>
            <person name="McEvoy S.L."/>
            <person name="Sezen U.U."/>
            <person name="Trouern-Trend A."/>
            <person name="McMahon S.M."/>
            <person name="Schaberg P.G."/>
            <person name="Yang J."/>
            <person name="Wegrzyn J.L."/>
            <person name="Swenson N.G."/>
        </authorList>
    </citation>
    <scope>NUCLEOTIDE SEQUENCE</scope>
    <source>
        <strain evidence="1">NS2018</strain>
    </source>
</reference>
<organism evidence="1 2">
    <name type="scientific">Acer saccharum</name>
    <name type="common">Sugar maple</name>
    <dbReference type="NCBI Taxonomy" id="4024"/>
    <lineage>
        <taxon>Eukaryota</taxon>
        <taxon>Viridiplantae</taxon>
        <taxon>Streptophyta</taxon>
        <taxon>Embryophyta</taxon>
        <taxon>Tracheophyta</taxon>
        <taxon>Spermatophyta</taxon>
        <taxon>Magnoliopsida</taxon>
        <taxon>eudicotyledons</taxon>
        <taxon>Gunneridae</taxon>
        <taxon>Pentapetalae</taxon>
        <taxon>rosids</taxon>
        <taxon>malvids</taxon>
        <taxon>Sapindales</taxon>
        <taxon>Sapindaceae</taxon>
        <taxon>Hippocastanoideae</taxon>
        <taxon>Acereae</taxon>
        <taxon>Acer</taxon>
    </lineage>
</organism>
<keyword evidence="2" id="KW-1185">Reference proteome</keyword>
<dbReference type="EMBL" id="JAUESC010000382">
    <property type="protein sequence ID" value="KAK0587401.1"/>
    <property type="molecule type" value="Genomic_DNA"/>
</dbReference>
<comment type="caution">
    <text evidence="1">The sequence shown here is derived from an EMBL/GenBank/DDBJ whole genome shotgun (WGS) entry which is preliminary data.</text>
</comment>
<dbReference type="Proteomes" id="UP001168877">
    <property type="component" value="Unassembled WGS sequence"/>
</dbReference>
<accession>A0AA39RZ64</accession>
<proteinExistence type="predicted"/>
<dbReference type="AlphaFoldDB" id="A0AA39RZ64"/>
<evidence type="ECO:0000313" key="1">
    <source>
        <dbReference type="EMBL" id="KAK0587401.1"/>
    </source>
</evidence>
<gene>
    <name evidence="1" type="ORF">LWI29_022226</name>
</gene>